<evidence type="ECO:0000313" key="2">
    <source>
        <dbReference type="Proteomes" id="UP000054978"/>
    </source>
</evidence>
<proteinExistence type="predicted"/>
<organism evidence="1 2">
    <name type="scientific">Caballeronia ptereochthonis</name>
    <dbReference type="NCBI Taxonomy" id="1777144"/>
    <lineage>
        <taxon>Bacteria</taxon>
        <taxon>Pseudomonadati</taxon>
        <taxon>Pseudomonadota</taxon>
        <taxon>Betaproteobacteria</taxon>
        <taxon>Burkholderiales</taxon>
        <taxon>Burkholderiaceae</taxon>
        <taxon>Caballeronia</taxon>
    </lineage>
</organism>
<sequence>MHRSRRHVGIGDDRVLGIDGAMVQIEEALGLVVAHHVAALGIGATDLDLFARRRLIVVIALQRLLALRGTVRIDCRIQPGQIRRRRLCHLQLIELVLVGVGLQMRAVAVQHSAIDHAVPDCLAHDLVEDLLIHRRVDEASSAILRERRGVRHLIAQAKAGKPPIRHINLNLAHQLALTAHPEQVADEQQLEQHHRIERRSAVVRAVKMRNLLADEFEIHRRVDLAQQMVLRHKHLERHHLELLLGGCRLLKHDLY</sequence>
<name>A0A158AQ06_9BURK</name>
<dbReference type="AlphaFoldDB" id="A0A158AQ06"/>
<accession>A0A158AQ06</accession>
<reference evidence="1" key="1">
    <citation type="submission" date="2016-01" db="EMBL/GenBank/DDBJ databases">
        <authorList>
            <person name="Peeters C."/>
        </authorList>
    </citation>
    <scope>NUCLEOTIDE SEQUENCE [LARGE SCALE GENOMIC DNA]</scope>
    <source>
        <strain evidence="1">LMG 29326</strain>
    </source>
</reference>
<gene>
    <name evidence="1" type="ORF">AWB83_02208</name>
</gene>
<dbReference type="EMBL" id="FCOB02000008">
    <property type="protein sequence ID" value="SAK60008.1"/>
    <property type="molecule type" value="Genomic_DNA"/>
</dbReference>
<evidence type="ECO:0000313" key="1">
    <source>
        <dbReference type="EMBL" id="SAK60008.1"/>
    </source>
</evidence>
<comment type="caution">
    <text evidence="1">The sequence shown here is derived from an EMBL/GenBank/DDBJ whole genome shotgun (WGS) entry which is preliminary data.</text>
</comment>
<dbReference type="Proteomes" id="UP000054978">
    <property type="component" value="Unassembled WGS sequence"/>
</dbReference>
<protein>
    <submittedName>
        <fullName evidence="1">Uncharacterized protein</fullName>
    </submittedName>
</protein>
<keyword evidence="2" id="KW-1185">Reference proteome</keyword>